<organism evidence="27">
    <name type="scientific">Atta opaciceps</name>
    <dbReference type="NCBI Taxonomy" id="592322"/>
    <lineage>
        <taxon>Eukaryota</taxon>
        <taxon>Metazoa</taxon>
        <taxon>Ecdysozoa</taxon>
        <taxon>Arthropoda</taxon>
        <taxon>Hexapoda</taxon>
        <taxon>Insecta</taxon>
        <taxon>Pterygota</taxon>
        <taxon>Neoptera</taxon>
        <taxon>Endopterygota</taxon>
        <taxon>Hymenoptera</taxon>
        <taxon>Apocrita</taxon>
        <taxon>Aculeata</taxon>
        <taxon>Formicoidea</taxon>
        <taxon>Formicidae</taxon>
        <taxon>Myrmicinae</taxon>
        <taxon>Atta</taxon>
    </lineage>
</organism>
<dbReference type="GO" id="GO:0045277">
    <property type="term" value="C:respiratory chain complex IV"/>
    <property type="evidence" value="ECO:0007669"/>
    <property type="project" value="InterPro"/>
</dbReference>
<feature type="transmembrane region" description="Helical" evidence="25">
    <location>
        <begin position="335"/>
        <end position="355"/>
    </location>
</feature>
<comment type="similarity">
    <text evidence="5 24">Belongs to the heme-copper respiratory oxidase family.</text>
</comment>
<dbReference type="SUPFAM" id="SSF81442">
    <property type="entry name" value="Cytochrome c oxidase subunit I-like"/>
    <property type="match status" value="1"/>
</dbReference>
<dbReference type="InterPro" id="IPR023615">
    <property type="entry name" value="Cyt_c_Oxase_su1_BS"/>
</dbReference>
<name>A0A249RWE4_9HYME</name>
<dbReference type="GO" id="GO:0015990">
    <property type="term" value="P:electron transport coupled proton transport"/>
    <property type="evidence" value="ECO:0007669"/>
    <property type="project" value="TreeGrafter"/>
</dbReference>
<dbReference type="InterPro" id="IPR023616">
    <property type="entry name" value="Cyt_c_oxase-like_su1_dom"/>
</dbReference>
<feature type="transmembrane region" description="Helical" evidence="25">
    <location>
        <begin position="445"/>
        <end position="471"/>
    </location>
</feature>
<keyword evidence="20 24" id="KW-0186">Copper</keyword>
<evidence type="ECO:0000256" key="20">
    <source>
        <dbReference type="ARBA" id="ARBA00023008"/>
    </source>
</evidence>
<evidence type="ECO:0000256" key="22">
    <source>
        <dbReference type="ARBA" id="ARBA00023136"/>
    </source>
</evidence>
<dbReference type="PANTHER" id="PTHR10422:SF18">
    <property type="entry name" value="CYTOCHROME C OXIDASE SUBUNIT 1"/>
    <property type="match status" value="1"/>
</dbReference>
<proteinExistence type="inferred from homology"/>
<dbReference type="EMBL" id="KY950643">
    <property type="protein sequence ID" value="ASY95840.1"/>
    <property type="molecule type" value="Genomic_DNA"/>
</dbReference>
<dbReference type="Gene3D" id="1.20.210.10">
    <property type="entry name" value="Cytochrome c oxidase-like, subunit I domain"/>
    <property type="match status" value="1"/>
</dbReference>
<comment type="cofactor">
    <cofactor evidence="1">
        <name>Cu cation</name>
        <dbReference type="ChEBI" id="CHEBI:23378"/>
    </cofactor>
</comment>
<dbReference type="InterPro" id="IPR000883">
    <property type="entry name" value="Cyt_C_Oxase_1"/>
</dbReference>
<evidence type="ECO:0000256" key="7">
    <source>
        <dbReference type="ARBA" id="ARBA00012949"/>
    </source>
</evidence>
<evidence type="ECO:0000256" key="3">
    <source>
        <dbReference type="ARBA" id="ARBA00004448"/>
    </source>
</evidence>
<keyword evidence="9 24" id="KW-0813">Transport</keyword>
<evidence type="ECO:0000313" key="27">
    <source>
        <dbReference type="EMBL" id="ASY95840.1"/>
    </source>
</evidence>
<evidence type="ECO:0000256" key="15">
    <source>
        <dbReference type="ARBA" id="ARBA00022842"/>
    </source>
</evidence>
<comment type="pathway">
    <text evidence="4 24">Energy metabolism; oxidative phosphorylation.</text>
</comment>
<keyword evidence="19 24" id="KW-0408">Iron</keyword>
<dbReference type="CDD" id="cd01663">
    <property type="entry name" value="Cyt_c_Oxidase_I"/>
    <property type="match status" value="1"/>
</dbReference>
<comment type="catalytic activity">
    <reaction evidence="23">
        <text>4 Fe(II)-[cytochrome c] + O2 + 8 H(+)(in) = 4 Fe(III)-[cytochrome c] + 2 H2O + 4 H(+)(out)</text>
        <dbReference type="Rhea" id="RHEA:11436"/>
        <dbReference type="Rhea" id="RHEA-COMP:10350"/>
        <dbReference type="Rhea" id="RHEA-COMP:14399"/>
        <dbReference type="ChEBI" id="CHEBI:15377"/>
        <dbReference type="ChEBI" id="CHEBI:15378"/>
        <dbReference type="ChEBI" id="CHEBI:15379"/>
        <dbReference type="ChEBI" id="CHEBI:29033"/>
        <dbReference type="ChEBI" id="CHEBI:29034"/>
        <dbReference type="EC" id="7.1.1.9"/>
    </reaction>
    <physiologicalReaction direction="left-to-right" evidence="23">
        <dbReference type="Rhea" id="RHEA:11437"/>
    </physiologicalReaction>
</comment>
<feature type="transmembrane region" description="Helical" evidence="25">
    <location>
        <begin position="12"/>
        <end position="35"/>
    </location>
</feature>
<dbReference type="GO" id="GO:0046872">
    <property type="term" value="F:metal ion binding"/>
    <property type="evidence" value="ECO:0007669"/>
    <property type="project" value="UniProtKB-KW"/>
</dbReference>
<keyword evidence="21 24" id="KW-0496">Mitochondrion</keyword>
<dbReference type="InterPro" id="IPR033944">
    <property type="entry name" value="Cyt_c_oxase_su1_dom"/>
</dbReference>
<dbReference type="GO" id="GO:0020037">
    <property type="term" value="F:heme binding"/>
    <property type="evidence" value="ECO:0007669"/>
    <property type="project" value="InterPro"/>
</dbReference>
<dbReference type="InterPro" id="IPR036927">
    <property type="entry name" value="Cyt_c_oxase-like_su1_sf"/>
</dbReference>
<dbReference type="PANTHER" id="PTHR10422">
    <property type="entry name" value="CYTOCHROME C OXIDASE SUBUNIT 1"/>
    <property type="match status" value="1"/>
</dbReference>
<evidence type="ECO:0000256" key="4">
    <source>
        <dbReference type="ARBA" id="ARBA00004673"/>
    </source>
</evidence>
<keyword evidence="22 24" id="KW-0472">Membrane</keyword>
<evidence type="ECO:0000256" key="2">
    <source>
        <dbReference type="ARBA" id="ARBA00001971"/>
    </source>
</evidence>
<keyword evidence="13 24" id="KW-0479">Metal-binding</keyword>
<dbReference type="PROSITE" id="PS50855">
    <property type="entry name" value="COX1"/>
    <property type="match status" value="1"/>
</dbReference>
<evidence type="ECO:0000256" key="10">
    <source>
        <dbReference type="ARBA" id="ARBA00022617"/>
    </source>
</evidence>
<evidence type="ECO:0000256" key="13">
    <source>
        <dbReference type="ARBA" id="ARBA00022723"/>
    </source>
</evidence>
<evidence type="ECO:0000256" key="19">
    <source>
        <dbReference type="ARBA" id="ARBA00023004"/>
    </source>
</evidence>
<accession>A0A249RWE4</accession>
<evidence type="ECO:0000256" key="5">
    <source>
        <dbReference type="ARBA" id="ARBA00009578"/>
    </source>
</evidence>
<evidence type="ECO:0000256" key="24">
    <source>
        <dbReference type="RuleBase" id="RU000369"/>
    </source>
</evidence>
<keyword evidence="17 24" id="KW-0249">Electron transport</keyword>
<comment type="cofactor">
    <cofactor evidence="2">
        <name>heme</name>
        <dbReference type="ChEBI" id="CHEBI:30413"/>
    </cofactor>
</comment>
<dbReference type="FunFam" id="1.20.210.10:FF:000001">
    <property type="entry name" value="Cytochrome c oxidase subunit 1"/>
    <property type="match status" value="1"/>
</dbReference>
<feature type="domain" description="Cytochrome oxidase subunit I profile" evidence="26">
    <location>
        <begin position="1"/>
        <end position="510"/>
    </location>
</feature>
<evidence type="ECO:0000256" key="11">
    <source>
        <dbReference type="ARBA" id="ARBA00022660"/>
    </source>
</evidence>
<dbReference type="GO" id="GO:0004129">
    <property type="term" value="F:cytochrome-c oxidase activity"/>
    <property type="evidence" value="ECO:0007669"/>
    <property type="project" value="UniProtKB-EC"/>
</dbReference>
<keyword evidence="18 25" id="KW-1133">Transmembrane helix</keyword>
<dbReference type="PRINTS" id="PR01165">
    <property type="entry name" value="CYCOXIDASEI"/>
</dbReference>
<dbReference type="GO" id="GO:0006123">
    <property type="term" value="P:mitochondrial electron transport, cytochrome c to oxygen"/>
    <property type="evidence" value="ECO:0007669"/>
    <property type="project" value="TreeGrafter"/>
</dbReference>
<evidence type="ECO:0000256" key="1">
    <source>
        <dbReference type="ARBA" id="ARBA00001935"/>
    </source>
</evidence>
<keyword evidence="10 24" id="KW-0349">Heme</keyword>
<evidence type="ECO:0000256" key="12">
    <source>
        <dbReference type="ARBA" id="ARBA00022692"/>
    </source>
</evidence>
<protein>
    <recommendedName>
        <fullName evidence="8 24">Cytochrome c oxidase subunit 1</fullName>
        <ecNumber evidence="7 24">7.1.1.9</ecNumber>
    </recommendedName>
</protein>
<dbReference type="GO" id="GO:0005743">
    <property type="term" value="C:mitochondrial inner membrane"/>
    <property type="evidence" value="ECO:0007669"/>
    <property type="project" value="UniProtKB-SubCell"/>
</dbReference>
<evidence type="ECO:0000256" key="8">
    <source>
        <dbReference type="ARBA" id="ARBA00015947"/>
    </source>
</evidence>
<keyword evidence="15" id="KW-0460">Magnesium</keyword>
<keyword evidence="16" id="KW-1278">Translocase</keyword>
<dbReference type="Pfam" id="PF00115">
    <property type="entry name" value="COX1"/>
    <property type="match status" value="1"/>
</dbReference>
<keyword evidence="12 24" id="KW-0812">Transmembrane</keyword>
<reference evidence="27" key="1">
    <citation type="submission" date="2017-04" db="EMBL/GenBank/DDBJ databases">
        <title>Atta opaciceps mitochondrion genome.</title>
        <authorList>
            <person name="Almeida C.S."/>
        </authorList>
    </citation>
    <scope>NUCLEOTIDE SEQUENCE</scope>
</reference>
<feature type="transmembrane region" description="Helical" evidence="25">
    <location>
        <begin position="60"/>
        <end position="81"/>
    </location>
</feature>
<evidence type="ECO:0000256" key="25">
    <source>
        <dbReference type="SAM" id="Phobius"/>
    </source>
</evidence>
<dbReference type="PROSITE" id="PS00077">
    <property type="entry name" value="COX1_CUB"/>
    <property type="match status" value="1"/>
</dbReference>
<evidence type="ECO:0000256" key="17">
    <source>
        <dbReference type="ARBA" id="ARBA00022982"/>
    </source>
</evidence>
<comment type="subunit">
    <text evidence="6">Component of the cytochrome c oxidase (complex IV, CIV), a multisubunit enzyme composed of a catalytic core of 3 subunits and several supernumerary subunits. The complex exists as a monomer or a dimer and forms supercomplexes (SCs) in the inner mitochondrial membrane with ubiquinol-cytochrome c oxidoreductase (cytochrome b-c1 complex, complex III, CIII).</text>
</comment>
<sequence>MNKWLYSTNHKDIGILYFILAIWSGLLGSSMSMIIRLELSSCGSLINNDQIYNSLVTNHAFIMIFFTIMPFMIGGFGNFLIPLMLGSPDMAYPRMNNMSFWLLPPSLTLLIISNFLYTGTGAGWTLYPPLTSQMFHSGPSVDLTIFSLHIAGMSSILGAINFISTILNMHHKFMSLDKIPLLVWSILITAILLLLSLPVLAGAITMLLTDRNLNTSFFDPSGGGDPILYQHLFWFFGHPEVYILILPGFGLISQIIMSESGKKETFGTLGMIYAMMAIGLLGFIVWAHHMFTIGLDVDTRAYFTSATLIIAIPTGIKVFSWLATLHGMKINYNPALWWSLGFIFLFSMGGLTGIMLSNSSIDIVLHDTYYVVAHFHYVLSMGAMFSIIAGFIHWFPLITGFSLNDFYLNIQFLSMFVGVNLTFFPQHFLGLSGMPRRYSDYPDSFLSWNIISSIGSLMSILSLSILLFIIWEALSKKRLIINIFFLNSSLEWLSKYPPLNHSFAEIPSIG</sequence>
<evidence type="ECO:0000256" key="14">
    <source>
        <dbReference type="ARBA" id="ARBA00022792"/>
    </source>
</evidence>
<geneLocation type="mitochondrion" evidence="27"/>
<keyword evidence="11 24" id="KW-0679">Respiratory chain</keyword>
<evidence type="ECO:0000259" key="26">
    <source>
        <dbReference type="PROSITE" id="PS50855"/>
    </source>
</evidence>
<evidence type="ECO:0000256" key="18">
    <source>
        <dbReference type="ARBA" id="ARBA00022989"/>
    </source>
</evidence>
<feature type="transmembrane region" description="Helical" evidence="25">
    <location>
        <begin position="301"/>
        <end position="323"/>
    </location>
</feature>
<gene>
    <name evidence="27" type="primary">COX1</name>
</gene>
<comment type="function">
    <text evidence="24">Component of the cytochrome c oxidase, the last enzyme in the mitochondrial electron transport chain which drives oxidative phosphorylation. The respiratory chain contains 3 multisubunit complexes succinate dehydrogenase (complex II, CII), ubiquinol-cytochrome c oxidoreductase (cytochrome b-c1 complex, complex III, CIII) and cytochrome c oxidase (complex IV, CIV), that cooperate to transfer electrons derived from NADH and succinate to molecular oxygen, creating an electrochemical gradient over the inner membrane that drives transmembrane transport and the ATP synthase. Cytochrome c oxidase is the component of the respiratory chain that catalyzes the reduction of oxygen to water. Electrons originating from reduced cytochrome c in the intermembrane space (IMS) are transferred via the dinuclear copper A center (CU(A)) of subunit 2 and heme A of subunit 1 to the active site in subunit 1, a binuclear center (BNC) formed by heme A3 and copper B (CU(B)). The BNC reduces molecular oxygen to 2 water molecules using 4 electrons from cytochrome c in the IMS and 4 protons from the mitochondrial matrix.</text>
</comment>
<dbReference type="UniPathway" id="UPA00705"/>
<feature type="transmembrane region" description="Helical" evidence="25">
    <location>
        <begin position="102"/>
        <end position="126"/>
    </location>
</feature>
<feature type="transmembrane region" description="Helical" evidence="25">
    <location>
        <begin position="406"/>
        <end position="425"/>
    </location>
</feature>
<feature type="transmembrane region" description="Helical" evidence="25">
    <location>
        <begin position="265"/>
        <end position="289"/>
    </location>
</feature>
<keyword evidence="14 24" id="KW-0999">Mitochondrion inner membrane</keyword>
<evidence type="ECO:0000256" key="23">
    <source>
        <dbReference type="ARBA" id="ARBA00049512"/>
    </source>
</evidence>
<evidence type="ECO:0000256" key="9">
    <source>
        <dbReference type="ARBA" id="ARBA00022448"/>
    </source>
</evidence>
<evidence type="ECO:0000256" key="16">
    <source>
        <dbReference type="ARBA" id="ARBA00022967"/>
    </source>
</evidence>
<comment type="subcellular location">
    <subcellularLocation>
        <location evidence="3 24">Mitochondrion inner membrane</location>
        <topology evidence="3 24">Multi-pass membrane protein</topology>
    </subcellularLocation>
</comment>
<evidence type="ECO:0000256" key="21">
    <source>
        <dbReference type="ARBA" id="ARBA00023128"/>
    </source>
</evidence>
<feature type="transmembrane region" description="Helical" evidence="25">
    <location>
        <begin position="375"/>
        <end position="394"/>
    </location>
</feature>
<dbReference type="EC" id="7.1.1.9" evidence="7 24"/>
<evidence type="ECO:0000256" key="6">
    <source>
        <dbReference type="ARBA" id="ARBA00011164"/>
    </source>
</evidence>
<feature type="transmembrane region" description="Helical" evidence="25">
    <location>
        <begin position="181"/>
        <end position="208"/>
    </location>
</feature>
<dbReference type="AlphaFoldDB" id="A0A249RWE4"/>
<feature type="transmembrane region" description="Helical" evidence="25">
    <location>
        <begin position="228"/>
        <end position="253"/>
    </location>
</feature>
<feature type="transmembrane region" description="Helical" evidence="25">
    <location>
        <begin position="146"/>
        <end position="169"/>
    </location>
</feature>